<evidence type="ECO:0000313" key="1">
    <source>
        <dbReference type="EMBL" id="MCW7515848.1"/>
    </source>
</evidence>
<name>A0AAW5VC35_9LEPT</name>
<protein>
    <submittedName>
        <fullName evidence="1">Uncharacterized protein</fullName>
    </submittedName>
</protein>
<gene>
    <name evidence="1" type="ORF">ND810_11830</name>
</gene>
<proteinExistence type="predicted"/>
<reference evidence="1" key="1">
    <citation type="submission" date="2022-06" db="EMBL/GenBank/DDBJ databases">
        <title>Leptospira isolates from biofilms formed at urban environments.</title>
        <authorList>
            <person name="Ribeiro P.S."/>
            <person name="Sousa T."/>
            <person name="Carvalho N."/>
            <person name="Aburjaile F."/>
            <person name="Neves F."/>
            <person name="Oliveira D."/>
            <person name="Blanco L."/>
            <person name="Lima J."/>
            <person name="Costa F."/>
            <person name="Brenig B."/>
            <person name="Soares S."/>
            <person name="Ramos R."/>
            <person name="Goes-Neto A."/>
            <person name="Matiuzzi M."/>
            <person name="Azevedo V."/>
            <person name="Ristow P."/>
        </authorList>
    </citation>
    <scope>NUCLEOTIDE SEQUENCE</scope>
    <source>
        <strain evidence="1">VSF7</strain>
    </source>
</reference>
<feature type="non-terminal residue" evidence="1">
    <location>
        <position position="1"/>
    </location>
</feature>
<accession>A0AAW5VC35</accession>
<comment type="caution">
    <text evidence="1">The sequence shown here is derived from an EMBL/GenBank/DDBJ whole genome shotgun (WGS) entry which is preliminary data.</text>
</comment>
<dbReference type="Proteomes" id="UP001209694">
    <property type="component" value="Unassembled WGS sequence"/>
</dbReference>
<sequence length="59" mass="6686">LSRGERFLVGFVYVVLVNLGRKGEYGYGELCLCFIVGLGDRSPSSRSKFSQNNHYIRIN</sequence>
<dbReference type="AlphaFoldDB" id="A0AAW5VC35"/>
<evidence type="ECO:0000313" key="2">
    <source>
        <dbReference type="Proteomes" id="UP001209694"/>
    </source>
</evidence>
<organism evidence="1 2">
    <name type="scientific">Leptospira levettii</name>
    <dbReference type="NCBI Taxonomy" id="2023178"/>
    <lineage>
        <taxon>Bacteria</taxon>
        <taxon>Pseudomonadati</taxon>
        <taxon>Spirochaetota</taxon>
        <taxon>Spirochaetia</taxon>
        <taxon>Leptospirales</taxon>
        <taxon>Leptospiraceae</taxon>
        <taxon>Leptospira</taxon>
    </lineage>
</organism>
<dbReference type="EMBL" id="JAMQQD010000003">
    <property type="protein sequence ID" value="MCW7515848.1"/>
    <property type="molecule type" value="Genomic_DNA"/>
</dbReference>